<dbReference type="RefSeq" id="WP_075443032.1">
    <property type="nucleotide sequence ID" value="NZ_VTOZ01000027.1"/>
</dbReference>
<protein>
    <submittedName>
        <fullName evidence="1">Uncharacterized protein</fullName>
    </submittedName>
</protein>
<name>A0A5D6WH69_9FIRM</name>
<keyword evidence="2" id="KW-1185">Reference proteome</keyword>
<evidence type="ECO:0000313" key="2">
    <source>
        <dbReference type="Proteomes" id="UP000322783"/>
    </source>
</evidence>
<dbReference type="EMBL" id="VTOZ01000027">
    <property type="protein sequence ID" value="TYZ27423.1"/>
    <property type="molecule type" value="Genomic_DNA"/>
</dbReference>
<organism evidence="1 2">
    <name type="scientific">Selenomonas caprae</name>
    <dbReference type="NCBI Taxonomy" id="2606905"/>
    <lineage>
        <taxon>Bacteria</taxon>
        <taxon>Bacillati</taxon>
        <taxon>Bacillota</taxon>
        <taxon>Negativicutes</taxon>
        <taxon>Selenomonadales</taxon>
        <taxon>Selenomonadaceae</taxon>
        <taxon>Selenomonas</taxon>
    </lineage>
</organism>
<accession>A0A5D6WH69</accession>
<dbReference type="AlphaFoldDB" id="A0A5D6WH69"/>
<gene>
    <name evidence="1" type="ORF">FZ041_11575</name>
</gene>
<proteinExistence type="predicted"/>
<evidence type="ECO:0000313" key="1">
    <source>
        <dbReference type="EMBL" id="TYZ27423.1"/>
    </source>
</evidence>
<dbReference type="Proteomes" id="UP000322783">
    <property type="component" value="Unassembled WGS sequence"/>
</dbReference>
<sequence>MIRELEQIAGRKDVKTLHDIFINPVLIEDCLIDSVKYSNRNAMVGGYIKKSVDMSRDGYLNDTYVYYWLCLENIRKVEIMETYVIQSFKIETKGSCVLLEAGNGLIIVADKVRLDSITPTWCKDLNSNII</sequence>
<comment type="caution">
    <text evidence="1">The sequence shown here is derived from an EMBL/GenBank/DDBJ whole genome shotgun (WGS) entry which is preliminary data.</text>
</comment>
<reference evidence="1 2" key="1">
    <citation type="submission" date="2019-08" db="EMBL/GenBank/DDBJ databases">
        <title>Selenomonas sp. mPRGC5 and Selenomonas sp. mPRGC8 isolated from ruminal fluid of dairy goat (Capra hircus).</title>
        <authorList>
            <person name="Poothong S."/>
            <person name="Nuengjamnong C."/>
            <person name="Tanasupawat S."/>
        </authorList>
    </citation>
    <scope>NUCLEOTIDE SEQUENCE [LARGE SCALE GENOMIC DNA]</scope>
    <source>
        <strain evidence="2">mPRGC8</strain>
    </source>
</reference>